<keyword evidence="2" id="KW-1185">Reference proteome</keyword>
<dbReference type="AlphaFoldDB" id="A0A1Y6CT03"/>
<name>A0A1Y6CT03_9BACT</name>
<organism evidence="1 2">
    <name type="scientific">Pseudobacteriovorax antillogorgiicola</name>
    <dbReference type="NCBI Taxonomy" id="1513793"/>
    <lineage>
        <taxon>Bacteria</taxon>
        <taxon>Pseudomonadati</taxon>
        <taxon>Bdellovibrionota</taxon>
        <taxon>Oligoflexia</taxon>
        <taxon>Oligoflexales</taxon>
        <taxon>Pseudobacteriovoracaceae</taxon>
        <taxon>Pseudobacteriovorax</taxon>
    </lineage>
</organism>
<protein>
    <submittedName>
        <fullName evidence="1">Uncharacterized protein</fullName>
    </submittedName>
</protein>
<dbReference type="Proteomes" id="UP000192907">
    <property type="component" value="Unassembled WGS sequence"/>
</dbReference>
<sequence length="256" mass="28296">MLRFISLLAVLASCQSKVNNQFSETKLECGAIENQSAFWIPIVDEQGRKLAGENISARIDGNGQSQPLRVSDKGCVGFEFDPGHGDELIIARDKPGELKGFIGPAKEVFDSYSSISMVSIQQKAFDFSCPVNGGLQNLFITSKAVQLNYRIDEALNHYEMKIYRGTDEVLSPPKLLAGPYLLPLEQLQEGVNDIVIELRSKLSDRYTYQKVCKVEKDTVKPRVTLTTNSESLELRPGQSLALTIEGANRFSTASQS</sequence>
<dbReference type="STRING" id="1513793.SAMN06296036_12863"/>
<evidence type="ECO:0000313" key="2">
    <source>
        <dbReference type="Proteomes" id="UP000192907"/>
    </source>
</evidence>
<gene>
    <name evidence="1" type="ORF">SAMN06296036_12863</name>
</gene>
<accession>A0A1Y6CT03</accession>
<dbReference type="EMBL" id="FWZT01000028">
    <property type="protein sequence ID" value="SMF74690.1"/>
    <property type="molecule type" value="Genomic_DNA"/>
</dbReference>
<reference evidence="2" key="1">
    <citation type="submission" date="2017-04" db="EMBL/GenBank/DDBJ databases">
        <authorList>
            <person name="Varghese N."/>
            <person name="Submissions S."/>
        </authorList>
    </citation>
    <scope>NUCLEOTIDE SEQUENCE [LARGE SCALE GENOMIC DNA]</scope>
    <source>
        <strain evidence="2">RKEM611</strain>
    </source>
</reference>
<proteinExistence type="predicted"/>
<dbReference type="RefSeq" id="WP_132324652.1">
    <property type="nucleotide sequence ID" value="NZ_FWZT01000028.1"/>
</dbReference>
<evidence type="ECO:0000313" key="1">
    <source>
        <dbReference type="EMBL" id="SMF74690.1"/>
    </source>
</evidence>